<dbReference type="GO" id="GO:0015920">
    <property type="term" value="P:lipopolysaccharide transport"/>
    <property type="evidence" value="ECO:0007669"/>
    <property type="project" value="TreeGrafter"/>
</dbReference>
<feature type="transmembrane region" description="Helical" evidence="9">
    <location>
        <begin position="148"/>
        <end position="167"/>
    </location>
</feature>
<keyword evidence="7" id="KW-0762">Sugar transport</keyword>
<protein>
    <recommendedName>
        <fullName evidence="9">Transport permease protein</fullName>
    </recommendedName>
</protein>
<dbReference type="STRING" id="1167006.UWK_02405"/>
<keyword evidence="12" id="KW-1185">Reference proteome</keyword>
<evidence type="ECO:0000313" key="12">
    <source>
        <dbReference type="Proteomes" id="UP000011721"/>
    </source>
</evidence>
<dbReference type="PATRIC" id="fig|1167006.5.peg.2613"/>
<gene>
    <name evidence="11" type="ordered locus">UWK_02405</name>
</gene>
<dbReference type="eggNOG" id="COG1682">
    <property type="taxonomic scope" value="Bacteria"/>
</dbReference>
<accession>M1NH56</accession>
<evidence type="ECO:0000256" key="6">
    <source>
        <dbReference type="ARBA" id="ARBA00022989"/>
    </source>
</evidence>
<dbReference type="Proteomes" id="UP000011721">
    <property type="component" value="Chromosome"/>
</dbReference>
<dbReference type="InterPro" id="IPR047817">
    <property type="entry name" value="ABC2_TM_bact-type"/>
</dbReference>
<comment type="subcellular location">
    <subcellularLocation>
        <location evidence="1 9">Cell membrane</location>
        <topology evidence="1 9">Multi-pass membrane protein</topology>
    </subcellularLocation>
</comment>
<feature type="transmembrane region" description="Helical" evidence="9">
    <location>
        <begin position="30"/>
        <end position="57"/>
    </location>
</feature>
<dbReference type="InterPro" id="IPR013525">
    <property type="entry name" value="ABC2_TM"/>
</dbReference>
<dbReference type="GO" id="GO:0140359">
    <property type="term" value="F:ABC-type transporter activity"/>
    <property type="evidence" value="ECO:0007669"/>
    <property type="project" value="InterPro"/>
</dbReference>
<dbReference type="PANTHER" id="PTHR30413">
    <property type="entry name" value="INNER MEMBRANE TRANSPORT PERMEASE"/>
    <property type="match status" value="1"/>
</dbReference>
<dbReference type="KEGG" id="dsf:UWK_02405"/>
<dbReference type="PANTHER" id="PTHR30413:SF10">
    <property type="entry name" value="CAPSULE POLYSACCHARIDE EXPORT INNER-MEMBRANE PROTEIN CTRC"/>
    <property type="match status" value="1"/>
</dbReference>
<dbReference type="EMBL" id="CP003985">
    <property type="protein sequence ID" value="AGF78944.1"/>
    <property type="molecule type" value="Genomic_DNA"/>
</dbReference>
<dbReference type="RefSeq" id="WP_015404632.1">
    <property type="nucleotide sequence ID" value="NC_020304.1"/>
</dbReference>
<proteinExistence type="inferred from homology"/>
<name>M1NH56_DESSD</name>
<evidence type="ECO:0000256" key="1">
    <source>
        <dbReference type="ARBA" id="ARBA00004651"/>
    </source>
</evidence>
<keyword evidence="7" id="KW-0625">Polysaccharide transport</keyword>
<dbReference type="HOGENOM" id="CLU_060703_1_0_7"/>
<sequence length="266" mass="30355">MGTISLFLKSIIKQRRLILSMAKREVKSQYVGSTLGLVWTFIHPLVLIFVFWVVFSVGFKAVPASNVPFVVWLTAGMTCWFAFSDMISGSTNIVVGNSNLIKKTVFPAQILPVVKITSSLVAHSIFVLILMGLILLQRLPFSIFYFQSLYYLFCMLVLVLGLSWLFSSLNVFVRDINQAVALALQVGFWGTPIFWDINIMPQKIQSVLKLNPMFYIVQGYRDSFLNFIPFWDHPILTLYFWVVALSIFILGAVVFRRLQPQFSDVL</sequence>
<comment type="similarity">
    <text evidence="2 9">Belongs to the ABC-2 integral membrane protein family.</text>
</comment>
<feature type="transmembrane region" description="Helical" evidence="9">
    <location>
        <begin position="69"/>
        <end position="95"/>
    </location>
</feature>
<feature type="transmembrane region" description="Helical" evidence="9">
    <location>
        <begin position="116"/>
        <end position="136"/>
    </location>
</feature>
<evidence type="ECO:0000256" key="2">
    <source>
        <dbReference type="ARBA" id="ARBA00007783"/>
    </source>
</evidence>
<feature type="transmembrane region" description="Helical" evidence="9">
    <location>
        <begin position="235"/>
        <end position="255"/>
    </location>
</feature>
<dbReference type="GO" id="GO:0005886">
    <property type="term" value="C:plasma membrane"/>
    <property type="evidence" value="ECO:0007669"/>
    <property type="project" value="UniProtKB-SubCell"/>
</dbReference>
<feature type="transmembrane region" description="Helical" evidence="9">
    <location>
        <begin position="179"/>
        <end position="195"/>
    </location>
</feature>
<evidence type="ECO:0000313" key="11">
    <source>
        <dbReference type="EMBL" id="AGF78944.1"/>
    </source>
</evidence>
<evidence type="ECO:0000256" key="5">
    <source>
        <dbReference type="ARBA" id="ARBA00022692"/>
    </source>
</evidence>
<evidence type="ECO:0000259" key="10">
    <source>
        <dbReference type="PROSITE" id="PS51012"/>
    </source>
</evidence>
<dbReference type="OrthoDB" id="9786910at2"/>
<evidence type="ECO:0000256" key="7">
    <source>
        <dbReference type="ARBA" id="ARBA00023047"/>
    </source>
</evidence>
<dbReference type="AlphaFoldDB" id="M1NH56"/>
<keyword evidence="4 9" id="KW-1003">Cell membrane</keyword>
<organism evidence="11 12">
    <name type="scientific">Desulfocapsa sulfexigens (strain DSM 10523 / SB164P1)</name>
    <dbReference type="NCBI Taxonomy" id="1167006"/>
    <lineage>
        <taxon>Bacteria</taxon>
        <taxon>Pseudomonadati</taxon>
        <taxon>Thermodesulfobacteriota</taxon>
        <taxon>Desulfobulbia</taxon>
        <taxon>Desulfobulbales</taxon>
        <taxon>Desulfocapsaceae</taxon>
        <taxon>Desulfocapsa</taxon>
    </lineage>
</organism>
<keyword evidence="8 9" id="KW-0472">Membrane</keyword>
<evidence type="ECO:0000256" key="8">
    <source>
        <dbReference type="ARBA" id="ARBA00023136"/>
    </source>
</evidence>
<feature type="domain" description="ABC transmembrane type-2" evidence="10">
    <location>
        <begin position="35"/>
        <end position="258"/>
    </location>
</feature>
<dbReference type="Pfam" id="PF01061">
    <property type="entry name" value="ABC2_membrane"/>
    <property type="match status" value="1"/>
</dbReference>
<evidence type="ECO:0000256" key="9">
    <source>
        <dbReference type="RuleBase" id="RU361157"/>
    </source>
</evidence>
<dbReference type="PROSITE" id="PS51012">
    <property type="entry name" value="ABC_TM2"/>
    <property type="match status" value="1"/>
</dbReference>
<evidence type="ECO:0000256" key="3">
    <source>
        <dbReference type="ARBA" id="ARBA00022448"/>
    </source>
</evidence>
<keyword evidence="5 9" id="KW-0812">Transmembrane</keyword>
<keyword evidence="3 9" id="KW-0813">Transport</keyword>
<reference evidence="12" key="1">
    <citation type="journal article" date="2013" name="Stand. Genomic Sci.">
        <title>Complete genome sequence of Desulfocapsa sulfexigens, a marine deltaproteobacterium specialized in disproportionating inorganic sulfur compounds.</title>
        <authorList>
            <person name="Finster K.W."/>
            <person name="Kjeldsen K.U."/>
            <person name="Kube M."/>
            <person name="Reinhardt R."/>
            <person name="Mussmann M."/>
            <person name="Amann R."/>
            <person name="Schreiber L."/>
        </authorList>
    </citation>
    <scope>NUCLEOTIDE SEQUENCE [LARGE SCALE GENOMIC DNA]</scope>
    <source>
        <strain evidence="12">DSM 10523 / SB164P1</strain>
    </source>
</reference>
<dbReference type="GO" id="GO:0015774">
    <property type="term" value="P:polysaccharide transport"/>
    <property type="evidence" value="ECO:0007669"/>
    <property type="project" value="UniProtKB-KW"/>
</dbReference>
<evidence type="ECO:0000256" key="4">
    <source>
        <dbReference type="ARBA" id="ARBA00022475"/>
    </source>
</evidence>
<keyword evidence="6 9" id="KW-1133">Transmembrane helix</keyword>